<dbReference type="AlphaFoldDB" id="A0A0G1XMU3"/>
<gene>
    <name evidence="2" type="ORF">UY77_C0030G0007</name>
</gene>
<evidence type="ECO:0000313" key="3">
    <source>
        <dbReference type="Proteomes" id="UP000034711"/>
    </source>
</evidence>
<name>A0A0G1XMU3_9BACT</name>
<protein>
    <submittedName>
        <fullName evidence="2">Uncharacterized protein</fullName>
    </submittedName>
</protein>
<keyword evidence="1" id="KW-0472">Membrane</keyword>
<accession>A0A0G1XMU3</accession>
<keyword evidence="1" id="KW-0812">Transmembrane</keyword>
<reference evidence="2 3" key="1">
    <citation type="journal article" date="2015" name="Nature">
        <title>rRNA introns, odd ribosomes, and small enigmatic genomes across a large radiation of phyla.</title>
        <authorList>
            <person name="Brown C.T."/>
            <person name="Hug L.A."/>
            <person name="Thomas B.C."/>
            <person name="Sharon I."/>
            <person name="Castelle C.J."/>
            <person name="Singh A."/>
            <person name="Wilkins M.J."/>
            <person name="Williams K.H."/>
            <person name="Banfield J.F."/>
        </authorList>
    </citation>
    <scope>NUCLEOTIDE SEQUENCE [LARGE SCALE GENOMIC DNA]</scope>
</reference>
<organism evidence="2 3">
    <name type="scientific">Candidatus Uhrbacteria bacterium GW2011_GWA2_53_10</name>
    <dbReference type="NCBI Taxonomy" id="1618980"/>
    <lineage>
        <taxon>Bacteria</taxon>
        <taxon>Candidatus Uhriibacteriota</taxon>
    </lineage>
</organism>
<proteinExistence type="predicted"/>
<dbReference type="Proteomes" id="UP000034711">
    <property type="component" value="Unassembled WGS sequence"/>
</dbReference>
<evidence type="ECO:0000313" key="2">
    <source>
        <dbReference type="EMBL" id="KKW32251.1"/>
    </source>
</evidence>
<feature type="transmembrane region" description="Helical" evidence="1">
    <location>
        <begin position="47"/>
        <end position="65"/>
    </location>
</feature>
<comment type="caution">
    <text evidence="2">The sequence shown here is derived from an EMBL/GenBank/DDBJ whole genome shotgun (WGS) entry which is preliminary data.</text>
</comment>
<sequence length="72" mass="7830">MGVGLANGKKPSNSLWSLEVLGLLAIVGLGAYKFVEKTGITITPTRIAVVWAIALVLFLAGWILLHRRRPFD</sequence>
<dbReference type="EMBL" id="LCRI01000030">
    <property type="protein sequence ID" value="KKW32251.1"/>
    <property type="molecule type" value="Genomic_DNA"/>
</dbReference>
<keyword evidence="1" id="KW-1133">Transmembrane helix</keyword>
<feature type="transmembrane region" description="Helical" evidence="1">
    <location>
        <begin position="15"/>
        <end position="35"/>
    </location>
</feature>
<evidence type="ECO:0000256" key="1">
    <source>
        <dbReference type="SAM" id="Phobius"/>
    </source>
</evidence>